<protein>
    <submittedName>
        <fullName evidence="5">Sugar transferase</fullName>
    </submittedName>
</protein>
<evidence type="ECO:0000256" key="2">
    <source>
        <dbReference type="ARBA" id="ARBA00023169"/>
    </source>
</evidence>
<evidence type="ECO:0000313" key="5">
    <source>
        <dbReference type="EMBL" id="NVD44405.1"/>
    </source>
</evidence>
<sequence>MIGKRFFDFVIALVLIPPSFVICSMLAILIVLIDKSNPIFVQCRVGCNGETFRLYKLRTMRKDALQLPSHLSSTNEITRLGAFLRRTKVDELPQVWNVLRGKMSFVGPRPCLPQQIELLEKRESLGVHTLKPGITGLSQLAGLDMSQPEKLALHDAQYLRKWSLRDDIKILYRTVIKRDHTDVIGRTSR</sequence>
<keyword evidence="2" id="KW-0270">Exopolysaccharide synthesis</keyword>
<dbReference type="EMBL" id="JABWGV010000002">
    <property type="protein sequence ID" value="NVD44405.1"/>
    <property type="molecule type" value="Genomic_DNA"/>
</dbReference>
<keyword evidence="3" id="KW-0812">Transmembrane</keyword>
<keyword evidence="3" id="KW-1133">Transmembrane helix</keyword>
<dbReference type="RefSeq" id="WP_176266746.1">
    <property type="nucleotide sequence ID" value="NZ_JABWGV010000002.1"/>
</dbReference>
<reference evidence="5 6" key="1">
    <citation type="submission" date="2020-06" db="EMBL/GenBank/DDBJ databases">
        <title>Altererythrobacter sp. HHU K3-1.</title>
        <authorList>
            <person name="Zhang D."/>
            <person name="Xue H."/>
        </authorList>
    </citation>
    <scope>NUCLEOTIDE SEQUENCE [LARGE SCALE GENOMIC DNA]</scope>
    <source>
        <strain evidence="5 6">HHU K3-1</strain>
    </source>
</reference>
<evidence type="ECO:0000313" key="6">
    <source>
        <dbReference type="Proteomes" id="UP000561438"/>
    </source>
</evidence>
<dbReference type="PANTHER" id="PTHR30576:SF10">
    <property type="entry name" value="SLL5057 PROTEIN"/>
    <property type="match status" value="1"/>
</dbReference>
<organism evidence="5 6">
    <name type="scientific">Qipengyuania atrilutea</name>
    <dbReference type="NCBI Taxonomy" id="2744473"/>
    <lineage>
        <taxon>Bacteria</taxon>
        <taxon>Pseudomonadati</taxon>
        <taxon>Pseudomonadota</taxon>
        <taxon>Alphaproteobacteria</taxon>
        <taxon>Sphingomonadales</taxon>
        <taxon>Erythrobacteraceae</taxon>
        <taxon>Qipengyuania</taxon>
    </lineage>
</organism>
<dbReference type="Pfam" id="PF02397">
    <property type="entry name" value="Bac_transf"/>
    <property type="match status" value="1"/>
</dbReference>
<evidence type="ECO:0000259" key="4">
    <source>
        <dbReference type="Pfam" id="PF02397"/>
    </source>
</evidence>
<keyword evidence="5" id="KW-0808">Transferase</keyword>
<comment type="similarity">
    <text evidence="1">Belongs to the bacterial sugar transferase family.</text>
</comment>
<dbReference type="GO" id="GO:0016780">
    <property type="term" value="F:phosphotransferase activity, for other substituted phosphate groups"/>
    <property type="evidence" value="ECO:0007669"/>
    <property type="project" value="TreeGrafter"/>
</dbReference>
<dbReference type="PANTHER" id="PTHR30576">
    <property type="entry name" value="COLANIC BIOSYNTHESIS UDP-GLUCOSE LIPID CARRIER TRANSFERASE"/>
    <property type="match status" value="1"/>
</dbReference>
<dbReference type="GO" id="GO:0000271">
    <property type="term" value="P:polysaccharide biosynthetic process"/>
    <property type="evidence" value="ECO:0007669"/>
    <property type="project" value="UniProtKB-KW"/>
</dbReference>
<feature type="transmembrane region" description="Helical" evidence="3">
    <location>
        <begin position="7"/>
        <end position="33"/>
    </location>
</feature>
<proteinExistence type="inferred from homology"/>
<gene>
    <name evidence="5" type="ORF">HUV48_05170</name>
</gene>
<dbReference type="InterPro" id="IPR003362">
    <property type="entry name" value="Bact_transf"/>
</dbReference>
<evidence type="ECO:0000256" key="3">
    <source>
        <dbReference type="SAM" id="Phobius"/>
    </source>
</evidence>
<accession>A0A850H5K5</accession>
<dbReference type="Proteomes" id="UP000561438">
    <property type="component" value="Unassembled WGS sequence"/>
</dbReference>
<dbReference type="AlphaFoldDB" id="A0A850H5K5"/>
<keyword evidence="6" id="KW-1185">Reference proteome</keyword>
<feature type="domain" description="Bacterial sugar transferase" evidence="4">
    <location>
        <begin position="4"/>
        <end position="176"/>
    </location>
</feature>
<comment type="caution">
    <text evidence="5">The sequence shown here is derived from an EMBL/GenBank/DDBJ whole genome shotgun (WGS) entry which is preliminary data.</text>
</comment>
<keyword evidence="3" id="KW-0472">Membrane</keyword>
<evidence type="ECO:0000256" key="1">
    <source>
        <dbReference type="ARBA" id="ARBA00006464"/>
    </source>
</evidence>
<name>A0A850H5K5_9SPHN</name>